<feature type="compositionally biased region" description="Polar residues" evidence="11">
    <location>
        <begin position="528"/>
        <end position="537"/>
    </location>
</feature>
<feature type="compositionally biased region" description="Low complexity" evidence="11">
    <location>
        <begin position="655"/>
        <end position="666"/>
    </location>
</feature>
<keyword evidence="6 9" id="KW-0067">ATP-binding</keyword>
<feature type="compositionally biased region" description="Basic and acidic residues" evidence="11">
    <location>
        <begin position="758"/>
        <end position="768"/>
    </location>
</feature>
<feature type="region of interest" description="Disordered" evidence="11">
    <location>
        <begin position="703"/>
        <end position="799"/>
    </location>
</feature>
<dbReference type="RefSeq" id="XP_017993956.1">
    <property type="nucleotide sequence ID" value="XM_018137852.1"/>
</dbReference>
<dbReference type="PROSITE" id="PS50032">
    <property type="entry name" value="KA1"/>
    <property type="match status" value="1"/>
</dbReference>
<evidence type="ECO:0000256" key="3">
    <source>
        <dbReference type="ARBA" id="ARBA00022679"/>
    </source>
</evidence>
<feature type="compositionally biased region" description="Low complexity" evidence="11">
    <location>
        <begin position="492"/>
        <end position="508"/>
    </location>
</feature>
<keyword evidence="3" id="KW-0808">Transferase</keyword>
<keyword evidence="15" id="KW-1185">Reference proteome</keyword>
<gene>
    <name evidence="14" type="ORF">Malapachy_3380</name>
</gene>
<feature type="domain" description="Protein kinase" evidence="12">
    <location>
        <begin position="80"/>
        <end position="350"/>
    </location>
</feature>
<dbReference type="Pfam" id="PF00069">
    <property type="entry name" value="Pkinase"/>
    <property type="match status" value="1"/>
</dbReference>
<keyword evidence="4 9" id="KW-0547">Nucleotide-binding</keyword>
<dbReference type="Gene3D" id="1.10.510.10">
    <property type="entry name" value="Transferase(Phosphotransferase) domain 1"/>
    <property type="match status" value="1"/>
</dbReference>
<dbReference type="Proteomes" id="UP000037751">
    <property type="component" value="Unassembled WGS sequence"/>
</dbReference>
<feature type="binding site" evidence="9">
    <location>
        <position position="109"/>
    </location>
    <ligand>
        <name>ATP</name>
        <dbReference type="ChEBI" id="CHEBI:30616"/>
    </ligand>
</feature>
<dbReference type="GeneID" id="28729728"/>
<keyword evidence="5 14" id="KW-0418">Kinase</keyword>
<feature type="compositionally biased region" description="Low complexity" evidence="11">
    <location>
        <begin position="445"/>
        <end position="470"/>
    </location>
</feature>
<dbReference type="GO" id="GO:0035556">
    <property type="term" value="P:intracellular signal transduction"/>
    <property type="evidence" value="ECO:0007669"/>
    <property type="project" value="TreeGrafter"/>
</dbReference>
<dbReference type="OrthoDB" id="193931at2759"/>
<evidence type="ECO:0000256" key="7">
    <source>
        <dbReference type="ARBA" id="ARBA00047899"/>
    </source>
</evidence>
<evidence type="ECO:0000256" key="4">
    <source>
        <dbReference type="ARBA" id="ARBA00022741"/>
    </source>
</evidence>
<dbReference type="Gene3D" id="3.30.310.80">
    <property type="entry name" value="Kinase associated domain 1, KA1"/>
    <property type="match status" value="1"/>
</dbReference>
<dbReference type="EC" id="2.7.11.1" evidence="1"/>
<dbReference type="PROSITE" id="PS50011">
    <property type="entry name" value="PROTEIN_KINASE_DOM"/>
    <property type="match status" value="1"/>
</dbReference>
<dbReference type="GO" id="GO:0005737">
    <property type="term" value="C:cytoplasm"/>
    <property type="evidence" value="ECO:0007669"/>
    <property type="project" value="TreeGrafter"/>
</dbReference>
<feature type="region of interest" description="Disordered" evidence="11">
    <location>
        <begin position="974"/>
        <end position="1015"/>
    </location>
</feature>
<dbReference type="PROSITE" id="PS00108">
    <property type="entry name" value="PROTEIN_KINASE_ST"/>
    <property type="match status" value="1"/>
</dbReference>
<evidence type="ECO:0000256" key="1">
    <source>
        <dbReference type="ARBA" id="ARBA00012513"/>
    </source>
</evidence>
<feature type="domain" description="KA1" evidence="13">
    <location>
        <begin position="1058"/>
        <end position="1108"/>
    </location>
</feature>
<comment type="caution">
    <text evidence="14">The sequence shown here is derived from an EMBL/GenBank/DDBJ whole genome shotgun (WGS) entry which is preliminary data.</text>
</comment>
<dbReference type="InterPro" id="IPR001772">
    <property type="entry name" value="KA1_dom"/>
</dbReference>
<sequence length="1117" mass="122063">MTSADPVARESVPSVMTPADPQPAVAVNGATNTSPPTPSDPPTTTAPAPSHPHTLPLASPAALAYFTANPRRPQVYFGNYLLLQTLGEGEFGKVKLGVHRKYGEEVAIKLIKREKVAASAQEEGTDESKMSKVEREIHILKLLKHPNIVHLYEVIESERYIGIVLEYGAGGELFDYILAHKCLKERDACRLFAQLVSGVSYLHRKKIIHRDLKLENLLLDRNRNVMITDFGFANNFSARENDLMATSCGSPCYAAPELVVQDGLYVGAAVDVWSCGVILYAMLAGYLPFDDDPANPEGDNINMLYKYIMSTPLTFPDYIGAEPRSLLLRMLVPDPTKRATLDEVMAHPWLAPYRDIFQFSVEELENAAIEQQAKKRQAYRDQMEEQQALLEHTWPTSNTTTAMPASASHATNLSMSSSTSSWQPNVAAAASPLASPVPSPPIPVSATAPSVPKAALTTPPKPTAAAPMPTRSTDATPPMPAAVPTSSSMPMAAAPTLTPPTTTTTTTTVSKRKSETDDTNKRAGKPRTLSNELTTTVLAPPQRRISKERRVESKLAPPLTIPTTSMTMLAPISVPIPMQHTTASPRKEGPSSFGQEPLSLTSFLPQRRQESRSRKTSVSKPEPTETAATPQPTSVDVPPVPVPASAPAPAPASVPAPDADAAPVSDLDGTSTLAPPLVFPWHNSSYELANEAMVLPRLTQDEHPTRRATKPKMERVRPVSMPVPPREVETMPTTTTTSPRMASATSTVPPPRASLDTALDRRAKEPAHNSKPSEGPSVVWSHTEPRQPSTQTEQHAKASWWRRLSGRHTPMAKPAMATTHEEASEATGTTASAMTAAAAAALASSQDEEKRRVRPKSMDVERGMRTDDASRAEQLRLARERLEGAPRRVSMHVPPTSAPLPSNTGMETRLYWERRLKVHVGAVDQAALTTRRPDELFAELVQVLQHMGLAMRPTPKYEFRVECMRPKRLNKLERFFSSQRQETSRRRWSRMTPKSSGSAGSTATPRVSTSRDEVEGDMARLSLSSAATTSLPMSNTAQSLEQAAFTAAQSPPLFGESHEDGGHEVRLSIELTRLVKLQGLYSVDIRRMKGNIWSYKFLYDQILERLNLGGRVYVTPS</sequence>
<dbReference type="STRING" id="77020.A0A0M8MXI1"/>
<accession>A0A0M8MXI1</accession>
<protein>
    <recommendedName>
        <fullName evidence="1">non-specific serine/threonine protein kinase</fullName>
        <ecNumber evidence="1">2.7.11.1</ecNumber>
    </recommendedName>
</protein>
<evidence type="ECO:0000256" key="10">
    <source>
        <dbReference type="SAM" id="Coils"/>
    </source>
</evidence>
<dbReference type="InterPro" id="IPR011009">
    <property type="entry name" value="Kinase-like_dom_sf"/>
</dbReference>
<feature type="coiled-coil region" evidence="10">
    <location>
        <begin position="361"/>
        <end position="389"/>
    </location>
</feature>
<dbReference type="PANTHER" id="PTHR24346">
    <property type="entry name" value="MAP/MICROTUBULE AFFINITY-REGULATING KINASE"/>
    <property type="match status" value="1"/>
</dbReference>
<feature type="compositionally biased region" description="Low complexity" evidence="11">
    <location>
        <begin position="624"/>
        <end position="637"/>
    </location>
</feature>
<dbReference type="PANTHER" id="PTHR24346:SF110">
    <property type="entry name" value="NON-SPECIFIC SERINE_THREONINE PROTEIN KINASE"/>
    <property type="match status" value="1"/>
</dbReference>
<feature type="compositionally biased region" description="Pro residues" evidence="11">
    <location>
        <begin position="638"/>
        <end position="654"/>
    </location>
</feature>
<evidence type="ECO:0000313" key="14">
    <source>
        <dbReference type="EMBL" id="KOS16324.1"/>
    </source>
</evidence>
<comment type="catalytic activity">
    <reaction evidence="7">
        <text>L-threonyl-[protein] + ATP = O-phospho-L-threonyl-[protein] + ADP + H(+)</text>
        <dbReference type="Rhea" id="RHEA:46608"/>
        <dbReference type="Rhea" id="RHEA-COMP:11060"/>
        <dbReference type="Rhea" id="RHEA-COMP:11605"/>
        <dbReference type="ChEBI" id="CHEBI:15378"/>
        <dbReference type="ChEBI" id="CHEBI:30013"/>
        <dbReference type="ChEBI" id="CHEBI:30616"/>
        <dbReference type="ChEBI" id="CHEBI:61977"/>
        <dbReference type="ChEBI" id="CHEBI:456216"/>
        <dbReference type="EC" id="2.7.11.1"/>
    </reaction>
</comment>
<feature type="compositionally biased region" description="Low complexity" evidence="11">
    <location>
        <begin position="730"/>
        <end position="747"/>
    </location>
</feature>
<reference evidence="14 15" key="1">
    <citation type="submission" date="2015-07" db="EMBL/GenBank/DDBJ databases">
        <title>Draft Genome Sequence of Malassezia furfur CBS1878 and Malassezia pachydermatis CBS1879.</title>
        <authorList>
            <person name="Triana S."/>
            <person name="Ohm R."/>
            <person name="Gonzalez A."/>
            <person name="DeCock H."/>
            <person name="Restrepo S."/>
            <person name="Celis A."/>
        </authorList>
    </citation>
    <scope>NUCLEOTIDE SEQUENCE [LARGE SCALE GENOMIC DNA]</scope>
    <source>
        <strain evidence="14 15">CBS 1879</strain>
    </source>
</reference>
<dbReference type="PROSITE" id="PS00107">
    <property type="entry name" value="PROTEIN_KINASE_ATP"/>
    <property type="match status" value="1"/>
</dbReference>
<feature type="compositionally biased region" description="Polar residues" evidence="11">
    <location>
        <begin position="992"/>
        <end position="1008"/>
    </location>
</feature>
<evidence type="ECO:0000256" key="11">
    <source>
        <dbReference type="SAM" id="MobiDB-lite"/>
    </source>
</evidence>
<comment type="catalytic activity">
    <reaction evidence="8">
        <text>L-seryl-[protein] + ATP = O-phospho-L-seryl-[protein] + ADP + H(+)</text>
        <dbReference type="Rhea" id="RHEA:17989"/>
        <dbReference type="Rhea" id="RHEA-COMP:9863"/>
        <dbReference type="Rhea" id="RHEA-COMP:11604"/>
        <dbReference type="ChEBI" id="CHEBI:15378"/>
        <dbReference type="ChEBI" id="CHEBI:29999"/>
        <dbReference type="ChEBI" id="CHEBI:30616"/>
        <dbReference type="ChEBI" id="CHEBI:83421"/>
        <dbReference type="ChEBI" id="CHEBI:456216"/>
        <dbReference type="EC" id="2.7.11.1"/>
    </reaction>
</comment>
<feature type="compositionally biased region" description="Basic and acidic residues" evidence="11">
    <location>
        <begin position="847"/>
        <end position="869"/>
    </location>
</feature>
<dbReference type="SMART" id="SM00220">
    <property type="entry name" value="S_TKc"/>
    <property type="match status" value="1"/>
</dbReference>
<feature type="region of interest" description="Disordered" evidence="11">
    <location>
        <begin position="579"/>
        <end position="668"/>
    </location>
</feature>
<evidence type="ECO:0000259" key="13">
    <source>
        <dbReference type="PROSITE" id="PS50032"/>
    </source>
</evidence>
<feature type="region of interest" description="Disordered" evidence="11">
    <location>
        <begin position="1"/>
        <end position="54"/>
    </location>
</feature>
<evidence type="ECO:0000259" key="12">
    <source>
        <dbReference type="PROSITE" id="PS50011"/>
    </source>
</evidence>
<feature type="region of interest" description="Disordered" evidence="11">
    <location>
        <begin position="445"/>
        <end position="559"/>
    </location>
</feature>
<feature type="compositionally biased region" description="Polar residues" evidence="11">
    <location>
        <begin position="394"/>
        <end position="403"/>
    </location>
</feature>
<dbReference type="GO" id="GO:0106310">
    <property type="term" value="F:protein serine kinase activity"/>
    <property type="evidence" value="ECO:0007669"/>
    <property type="project" value="RHEA"/>
</dbReference>
<dbReference type="InterPro" id="IPR008271">
    <property type="entry name" value="Ser/Thr_kinase_AS"/>
</dbReference>
<dbReference type="InterPro" id="IPR028375">
    <property type="entry name" value="KA1/Ssp2_C"/>
</dbReference>
<evidence type="ECO:0000256" key="9">
    <source>
        <dbReference type="PROSITE-ProRule" id="PRU10141"/>
    </source>
</evidence>
<name>A0A0M8MXI1_9BASI</name>
<dbReference type="Pfam" id="PF02149">
    <property type="entry name" value="KA1"/>
    <property type="match status" value="1"/>
</dbReference>
<feature type="compositionally biased region" description="Low complexity" evidence="11">
    <location>
        <begin position="825"/>
        <end position="845"/>
    </location>
</feature>
<dbReference type="EMBL" id="LGAV01000001">
    <property type="protein sequence ID" value="KOS16324.1"/>
    <property type="molecule type" value="Genomic_DNA"/>
</dbReference>
<dbReference type="GO" id="GO:0005524">
    <property type="term" value="F:ATP binding"/>
    <property type="evidence" value="ECO:0007669"/>
    <property type="project" value="UniProtKB-UniRule"/>
</dbReference>
<feature type="compositionally biased region" description="Basic and acidic residues" evidence="11">
    <location>
        <begin position="703"/>
        <end position="717"/>
    </location>
</feature>
<dbReference type="SUPFAM" id="SSF103243">
    <property type="entry name" value="KA1-like"/>
    <property type="match status" value="1"/>
</dbReference>
<dbReference type="AlphaFoldDB" id="A0A0M8MXI1"/>
<dbReference type="InterPro" id="IPR000719">
    <property type="entry name" value="Prot_kinase_dom"/>
</dbReference>
<feature type="compositionally biased region" description="Polar residues" evidence="11">
    <location>
        <begin position="592"/>
        <end position="604"/>
    </location>
</feature>
<evidence type="ECO:0000313" key="15">
    <source>
        <dbReference type="Proteomes" id="UP000037751"/>
    </source>
</evidence>
<dbReference type="SUPFAM" id="SSF56112">
    <property type="entry name" value="Protein kinase-like (PK-like)"/>
    <property type="match status" value="1"/>
</dbReference>
<evidence type="ECO:0000256" key="8">
    <source>
        <dbReference type="ARBA" id="ARBA00048679"/>
    </source>
</evidence>
<dbReference type="FunFam" id="1.10.510.10:FF:000636">
    <property type="entry name" value="Non-specific serine/threonine protein kinase"/>
    <property type="match status" value="1"/>
</dbReference>
<feature type="compositionally biased region" description="Basic and acidic residues" evidence="11">
    <location>
        <begin position="512"/>
        <end position="521"/>
    </location>
</feature>
<feature type="region of interest" description="Disordered" evidence="11">
    <location>
        <begin position="391"/>
        <end position="420"/>
    </location>
</feature>
<keyword evidence="10" id="KW-0175">Coiled coil</keyword>
<dbReference type="VEuPathDB" id="FungiDB:Malapachy_3380"/>
<evidence type="ECO:0000256" key="2">
    <source>
        <dbReference type="ARBA" id="ARBA00022527"/>
    </source>
</evidence>
<evidence type="ECO:0000256" key="5">
    <source>
        <dbReference type="ARBA" id="ARBA00022777"/>
    </source>
</evidence>
<feature type="compositionally biased region" description="Low complexity" evidence="11">
    <location>
        <begin position="42"/>
        <end position="54"/>
    </location>
</feature>
<keyword evidence="2" id="KW-0723">Serine/threonine-protein kinase</keyword>
<proteinExistence type="predicted"/>
<feature type="compositionally biased region" description="Low complexity" evidence="11">
    <location>
        <begin position="406"/>
        <end position="420"/>
    </location>
</feature>
<dbReference type="GO" id="GO:0004674">
    <property type="term" value="F:protein serine/threonine kinase activity"/>
    <property type="evidence" value="ECO:0007669"/>
    <property type="project" value="UniProtKB-KW"/>
</dbReference>
<evidence type="ECO:0000256" key="6">
    <source>
        <dbReference type="ARBA" id="ARBA00022840"/>
    </source>
</evidence>
<feature type="region of interest" description="Disordered" evidence="11">
    <location>
        <begin position="812"/>
        <end position="869"/>
    </location>
</feature>
<dbReference type="FunFam" id="3.30.200.20:FF:000003">
    <property type="entry name" value="Non-specific serine/threonine protein kinase"/>
    <property type="match status" value="1"/>
</dbReference>
<dbReference type="InterPro" id="IPR017441">
    <property type="entry name" value="Protein_kinase_ATP_BS"/>
</dbReference>
<organism evidence="14 15">
    <name type="scientific">Malassezia pachydermatis</name>
    <dbReference type="NCBI Taxonomy" id="77020"/>
    <lineage>
        <taxon>Eukaryota</taxon>
        <taxon>Fungi</taxon>
        <taxon>Dikarya</taxon>
        <taxon>Basidiomycota</taxon>
        <taxon>Ustilaginomycotina</taxon>
        <taxon>Malasseziomycetes</taxon>
        <taxon>Malasseziales</taxon>
        <taxon>Malasseziaceae</taxon>
        <taxon>Malassezia</taxon>
    </lineage>
</organism>